<dbReference type="InterPro" id="IPR004045">
    <property type="entry name" value="Glutathione_S-Trfase_N"/>
</dbReference>
<dbReference type="FunFam" id="1.20.1050.10:FF:000007">
    <property type="entry name" value="Glutathione S-transferase 1-1"/>
    <property type="match status" value="1"/>
</dbReference>
<dbReference type="FunFam" id="3.40.30.10:FF:000034">
    <property type="entry name" value="glutathione S-transferase 1"/>
    <property type="match status" value="1"/>
</dbReference>
<dbReference type="EMBL" id="OUUW01000001">
    <property type="protein sequence ID" value="SPP75877.1"/>
    <property type="molecule type" value="Genomic_DNA"/>
</dbReference>
<dbReference type="PANTHER" id="PTHR43969:SF4">
    <property type="entry name" value="FI01423P-RELATED"/>
    <property type="match status" value="1"/>
</dbReference>
<dbReference type="GO" id="GO:0006749">
    <property type="term" value="P:glutathione metabolic process"/>
    <property type="evidence" value="ECO:0007669"/>
    <property type="project" value="TreeGrafter"/>
</dbReference>
<feature type="domain" description="GST N-terminal" evidence="2">
    <location>
        <begin position="3"/>
        <end position="84"/>
    </location>
</feature>
<evidence type="ECO:0000259" key="2">
    <source>
        <dbReference type="PROSITE" id="PS50404"/>
    </source>
</evidence>
<evidence type="ECO:0000313" key="5">
    <source>
        <dbReference type="Proteomes" id="UP000268350"/>
    </source>
</evidence>
<keyword evidence="4" id="KW-0808">Transferase</keyword>
<dbReference type="OMA" id="TFMRSQW"/>
<dbReference type="AlphaFoldDB" id="A0A3B0J3G2"/>
<evidence type="ECO:0000259" key="3">
    <source>
        <dbReference type="PROSITE" id="PS50405"/>
    </source>
</evidence>
<dbReference type="STRING" id="7266.A0A3B0J3G2"/>
<dbReference type="Proteomes" id="UP000268350">
    <property type="component" value="Unassembled WGS sequence"/>
</dbReference>
<feature type="domain" description="GST C-terminal" evidence="3">
    <location>
        <begin position="90"/>
        <end position="220"/>
    </location>
</feature>
<comment type="subunit">
    <text evidence="1">Homodimer.</text>
</comment>
<dbReference type="InterPro" id="IPR004046">
    <property type="entry name" value="GST_C"/>
</dbReference>
<reference evidence="5" key="1">
    <citation type="submission" date="2018-01" db="EMBL/GenBank/DDBJ databases">
        <authorList>
            <person name="Alioto T."/>
            <person name="Alioto T."/>
        </authorList>
    </citation>
    <scope>NUCLEOTIDE SEQUENCE [LARGE SCALE GENOMIC DNA]</scope>
</reference>
<name>A0A3B0J3G2_DROGU</name>
<dbReference type="SFLD" id="SFLDS00019">
    <property type="entry name" value="Glutathione_Transferase_(cytos"/>
    <property type="match status" value="1"/>
</dbReference>
<gene>
    <name evidence="4" type="ORF">DGUA_6G003767</name>
</gene>
<keyword evidence="5" id="KW-1185">Reference proteome</keyword>
<dbReference type="Pfam" id="PF13417">
    <property type="entry name" value="GST_N_3"/>
    <property type="match status" value="1"/>
</dbReference>
<organism evidence="4 5">
    <name type="scientific">Drosophila guanche</name>
    <name type="common">Fruit fly</name>
    <dbReference type="NCBI Taxonomy" id="7266"/>
    <lineage>
        <taxon>Eukaryota</taxon>
        <taxon>Metazoa</taxon>
        <taxon>Ecdysozoa</taxon>
        <taxon>Arthropoda</taxon>
        <taxon>Hexapoda</taxon>
        <taxon>Insecta</taxon>
        <taxon>Pterygota</taxon>
        <taxon>Neoptera</taxon>
        <taxon>Endopterygota</taxon>
        <taxon>Diptera</taxon>
        <taxon>Brachycera</taxon>
        <taxon>Muscomorpha</taxon>
        <taxon>Ephydroidea</taxon>
        <taxon>Drosophilidae</taxon>
        <taxon>Drosophila</taxon>
        <taxon>Sophophora</taxon>
    </lineage>
</organism>
<dbReference type="SFLD" id="SFLDG01153">
    <property type="entry name" value="Main.4:_Theta-like"/>
    <property type="match status" value="1"/>
</dbReference>
<dbReference type="Pfam" id="PF00043">
    <property type="entry name" value="GST_C"/>
    <property type="match status" value="1"/>
</dbReference>
<dbReference type="SFLD" id="SFLDG00358">
    <property type="entry name" value="Main_(cytGST)"/>
    <property type="match status" value="1"/>
</dbReference>
<dbReference type="PROSITE" id="PS50404">
    <property type="entry name" value="GST_NTER"/>
    <property type="match status" value="1"/>
</dbReference>
<dbReference type="Gene3D" id="3.40.30.10">
    <property type="entry name" value="Glutaredoxin"/>
    <property type="match status" value="1"/>
</dbReference>
<dbReference type="GO" id="GO:0004364">
    <property type="term" value="F:glutathione transferase activity"/>
    <property type="evidence" value="ECO:0007669"/>
    <property type="project" value="TreeGrafter"/>
</dbReference>
<dbReference type="InterPro" id="IPR040079">
    <property type="entry name" value="Glutathione_S-Trfase"/>
</dbReference>
<dbReference type="SUPFAM" id="SSF52833">
    <property type="entry name" value="Thioredoxin-like"/>
    <property type="match status" value="1"/>
</dbReference>
<dbReference type="Gene3D" id="1.20.1050.10">
    <property type="match status" value="1"/>
</dbReference>
<dbReference type="PANTHER" id="PTHR43969">
    <property type="entry name" value="GLUTATHIONE S TRANSFERASE D10, ISOFORM A-RELATED"/>
    <property type="match status" value="1"/>
</dbReference>
<sequence>MSSKIVLYGIDMSPCVRTVQLTLKALELPYEYKEVNLQKGEHLSEEFLKKNPQHTVPVLDDDGTILWDSHAIVGYLVDKYGKSDELYPKDLAKRAAINQRLFFDASVLFPSLANVSRPFWVNGVKEVPQEKLDTIHTGLKLLEAFLGSSNYLVGDTLTLADLCCGPTVTSLPAAVDIDSAEYPKVTAWLERLNKVAYFEQINKSPAKSYCDFLRSQWTKLGA</sequence>
<dbReference type="SUPFAM" id="SSF47616">
    <property type="entry name" value="GST C-terminal domain-like"/>
    <property type="match status" value="1"/>
</dbReference>
<dbReference type="InterPro" id="IPR036249">
    <property type="entry name" value="Thioredoxin-like_sf"/>
</dbReference>
<dbReference type="CDD" id="cd03045">
    <property type="entry name" value="GST_N_Delta_Epsilon"/>
    <property type="match status" value="1"/>
</dbReference>
<dbReference type="InterPro" id="IPR010987">
    <property type="entry name" value="Glutathione-S-Trfase_C-like"/>
</dbReference>
<dbReference type="CDD" id="cd03177">
    <property type="entry name" value="GST_C_Delta_Epsilon"/>
    <property type="match status" value="1"/>
</dbReference>
<dbReference type="OrthoDB" id="2309723at2759"/>
<accession>A0A3B0J3G2</accession>
<evidence type="ECO:0000256" key="1">
    <source>
        <dbReference type="ARBA" id="ARBA00011738"/>
    </source>
</evidence>
<dbReference type="PROSITE" id="PS50405">
    <property type="entry name" value="GST_CTER"/>
    <property type="match status" value="1"/>
</dbReference>
<protein>
    <submittedName>
        <fullName evidence="4">Blast:Glutathione S-transferase 1</fullName>
    </submittedName>
</protein>
<evidence type="ECO:0000313" key="4">
    <source>
        <dbReference type="EMBL" id="SPP75877.1"/>
    </source>
</evidence>
<proteinExistence type="predicted"/>
<dbReference type="InterPro" id="IPR036282">
    <property type="entry name" value="Glutathione-S-Trfase_C_sf"/>
</dbReference>